<accession>L8HFI4</accession>
<dbReference type="EMBL" id="KB007859">
    <property type="protein sequence ID" value="ELR23176.1"/>
    <property type="molecule type" value="Genomic_DNA"/>
</dbReference>
<reference evidence="1 2" key="1">
    <citation type="journal article" date="2013" name="Genome Biol.">
        <title>Genome of Acanthamoeba castellanii highlights extensive lateral gene transfer and early evolution of tyrosine kinase signaling.</title>
        <authorList>
            <person name="Clarke M."/>
            <person name="Lohan A.J."/>
            <person name="Liu B."/>
            <person name="Lagkouvardos I."/>
            <person name="Roy S."/>
            <person name="Zafar N."/>
            <person name="Bertelli C."/>
            <person name="Schilde C."/>
            <person name="Kianianmomeni A."/>
            <person name="Burglin T.R."/>
            <person name="Frech C."/>
            <person name="Turcotte B."/>
            <person name="Kopec K.O."/>
            <person name="Synnott J.M."/>
            <person name="Choo C."/>
            <person name="Paponov I."/>
            <person name="Finkler A."/>
            <person name="Soon Heng Tan C."/>
            <person name="Hutchins A.P."/>
            <person name="Weinmeier T."/>
            <person name="Rattei T."/>
            <person name="Chu J.S."/>
            <person name="Gimenez G."/>
            <person name="Irimia M."/>
            <person name="Rigden D.J."/>
            <person name="Fitzpatrick D.A."/>
            <person name="Lorenzo-Morales J."/>
            <person name="Bateman A."/>
            <person name="Chiu C.H."/>
            <person name="Tang P."/>
            <person name="Hegemann P."/>
            <person name="Fromm H."/>
            <person name="Raoult D."/>
            <person name="Greub G."/>
            <person name="Miranda-Saavedra D."/>
            <person name="Chen N."/>
            <person name="Nash P."/>
            <person name="Ginger M.L."/>
            <person name="Horn M."/>
            <person name="Schaap P."/>
            <person name="Caler L."/>
            <person name="Loftus B."/>
        </authorList>
    </citation>
    <scope>NUCLEOTIDE SEQUENCE [LARGE SCALE GENOMIC DNA]</scope>
    <source>
        <strain evidence="1 2">Neff</strain>
    </source>
</reference>
<keyword evidence="2" id="KW-1185">Reference proteome</keyword>
<evidence type="ECO:0000313" key="1">
    <source>
        <dbReference type="EMBL" id="ELR23176.1"/>
    </source>
</evidence>
<proteinExistence type="predicted"/>
<organism evidence="1 2">
    <name type="scientific">Acanthamoeba castellanii (strain ATCC 30010 / Neff)</name>
    <dbReference type="NCBI Taxonomy" id="1257118"/>
    <lineage>
        <taxon>Eukaryota</taxon>
        <taxon>Amoebozoa</taxon>
        <taxon>Discosea</taxon>
        <taxon>Longamoebia</taxon>
        <taxon>Centramoebida</taxon>
        <taxon>Acanthamoebidae</taxon>
        <taxon>Acanthamoeba</taxon>
    </lineage>
</organism>
<dbReference type="AlphaFoldDB" id="L8HFI4"/>
<name>L8HFI4_ACACF</name>
<dbReference type="VEuPathDB" id="AmoebaDB:ACA1_358070"/>
<gene>
    <name evidence="1" type="ORF">ACA1_358070</name>
</gene>
<dbReference type="GeneID" id="14924136"/>
<sequence length="161" mass="16697">DGRKEPGSALFASYAPPAGLEPYAWAARGTGRARVTLDLGVRPPAATRALSRIVIYMTARMRDALANATTHSSATVDTFLSTEAVPAGSLGNTSVRVGDKIVSGASLLVESFFGLLPSAALVLDDTQMTPTQSLGSLSCAACPAHSTISNAPRTSVKVRFF</sequence>
<dbReference type="KEGG" id="acan:ACA1_358070"/>
<feature type="non-terminal residue" evidence="1">
    <location>
        <position position="161"/>
    </location>
</feature>
<dbReference type="Proteomes" id="UP000011083">
    <property type="component" value="Unassembled WGS sequence"/>
</dbReference>
<evidence type="ECO:0000313" key="2">
    <source>
        <dbReference type="Proteomes" id="UP000011083"/>
    </source>
</evidence>
<dbReference type="RefSeq" id="XP_004352704.1">
    <property type="nucleotide sequence ID" value="XM_004352652.1"/>
</dbReference>
<protein>
    <submittedName>
        <fullName evidence="1">Uncharacterized protein</fullName>
    </submittedName>
</protein>